<dbReference type="Proteomes" id="UP000002725">
    <property type="component" value="Chromosome"/>
</dbReference>
<dbReference type="STRING" id="290512.Paes_1468"/>
<dbReference type="eggNOG" id="COG1396">
    <property type="taxonomic scope" value="Bacteria"/>
</dbReference>
<dbReference type="GO" id="GO:0003677">
    <property type="term" value="F:DNA binding"/>
    <property type="evidence" value="ECO:0007669"/>
    <property type="project" value="InterPro"/>
</dbReference>
<dbReference type="Pfam" id="PF01381">
    <property type="entry name" value="HTH_3"/>
    <property type="match status" value="1"/>
</dbReference>
<dbReference type="InterPro" id="IPR010982">
    <property type="entry name" value="Lambda_DNA-bd_dom_sf"/>
</dbReference>
<dbReference type="PROSITE" id="PS50943">
    <property type="entry name" value="HTH_CROC1"/>
    <property type="match status" value="1"/>
</dbReference>
<dbReference type="InterPro" id="IPR001387">
    <property type="entry name" value="Cro/C1-type_HTH"/>
</dbReference>
<evidence type="ECO:0000256" key="1">
    <source>
        <dbReference type="SAM" id="MobiDB-lite"/>
    </source>
</evidence>
<dbReference type="KEGG" id="paa:Paes_1468"/>
<feature type="domain" description="HTH cro/C1-type" evidence="2">
    <location>
        <begin position="23"/>
        <end position="78"/>
    </location>
</feature>
<name>B4S8V1_PROA2</name>
<feature type="region of interest" description="Disordered" evidence="1">
    <location>
        <begin position="90"/>
        <end position="125"/>
    </location>
</feature>
<dbReference type="CDD" id="cd00093">
    <property type="entry name" value="HTH_XRE"/>
    <property type="match status" value="1"/>
</dbReference>
<organism evidence="3 4">
    <name type="scientific">Prosthecochloris aestuarii (strain DSM 271 / SK 413)</name>
    <dbReference type="NCBI Taxonomy" id="290512"/>
    <lineage>
        <taxon>Bacteria</taxon>
        <taxon>Pseudomonadati</taxon>
        <taxon>Chlorobiota</taxon>
        <taxon>Chlorobiia</taxon>
        <taxon>Chlorobiales</taxon>
        <taxon>Chlorobiaceae</taxon>
        <taxon>Prosthecochloris</taxon>
    </lineage>
</organism>
<dbReference type="SUPFAM" id="SSF47413">
    <property type="entry name" value="lambda repressor-like DNA-binding domains"/>
    <property type="match status" value="1"/>
</dbReference>
<evidence type="ECO:0000313" key="3">
    <source>
        <dbReference type="EMBL" id="ACF46488.1"/>
    </source>
</evidence>
<dbReference type="EMBL" id="CP001108">
    <property type="protein sequence ID" value="ACF46488.1"/>
    <property type="molecule type" value="Genomic_DNA"/>
</dbReference>
<dbReference type="AlphaFoldDB" id="B4S8V1"/>
<dbReference type="RefSeq" id="WP_012506021.1">
    <property type="nucleotide sequence ID" value="NC_011059.1"/>
</dbReference>
<sequence length="125" mass="13820">MSHEKDFSLATCDQIEAALCRQLERIRLSRNMTQKQLALEAGVSLRTLGRLEKGLGVSFETFIRVIKALGMQQRLEALLPDAEVRPFERIGSSGAERKRARPSKHVLPQGSGAWSWGDGEGDGDV</sequence>
<keyword evidence="4" id="KW-1185">Reference proteome</keyword>
<proteinExistence type="predicted"/>
<gene>
    <name evidence="3" type="ordered locus">Paes_1468</name>
</gene>
<evidence type="ECO:0000313" key="4">
    <source>
        <dbReference type="Proteomes" id="UP000002725"/>
    </source>
</evidence>
<accession>B4S8V1</accession>
<reference evidence="3" key="1">
    <citation type="submission" date="2008-06" db="EMBL/GenBank/DDBJ databases">
        <title>Complete sequence of chromosome of Prosthecochloris aestuarii DSM 271.</title>
        <authorList>
            <consortium name="US DOE Joint Genome Institute"/>
            <person name="Lucas S."/>
            <person name="Copeland A."/>
            <person name="Lapidus A."/>
            <person name="Glavina del Rio T."/>
            <person name="Dalin E."/>
            <person name="Tice H."/>
            <person name="Bruce D."/>
            <person name="Goodwin L."/>
            <person name="Pitluck S."/>
            <person name="Schmutz J."/>
            <person name="Larimer F."/>
            <person name="Land M."/>
            <person name="Hauser L."/>
            <person name="Kyrpides N."/>
            <person name="Anderson I."/>
            <person name="Liu Z."/>
            <person name="Li T."/>
            <person name="Zhao F."/>
            <person name="Overmann J."/>
            <person name="Bryant D.A."/>
            <person name="Richardson P."/>
        </authorList>
    </citation>
    <scope>NUCLEOTIDE SEQUENCE [LARGE SCALE GENOMIC DNA]</scope>
    <source>
        <strain evidence="3">DSM 271</strain>
    </source>
</reference>
<protein>
    <submittedName>
        <fullName evidence="3">Transcriptional regulator, XRE family</fullName>
    </submittedName>
</protein>
<dbReference type="Gene3D" id="1.10.260.40">
    <property type="entry name" value="lambda repressor-like DNA-binding domains"/>
    <property type="match status" value="1"/>
</dbReference>
<dbReference type="HOGENOM" id="CLU_153788_0_0_10"/>
<dbReference type="SMART" id="SM00530">
    <property type="entry name" value="HTH_XRE"/>
    <property type="match status" value="1"/>
</dbReference>
<evidence type="ECO:0000259" key="2">
    <source>
        <dbReference type="PROSITE" id="PS50943"/>
    </source>
</evidence>